<proteinExistence type="predicted"/>
<dbReference type="AlphaFoldDB" id="A0AA38C336"/>
<organism evidence="2 3">
    <name type="scientific">Taxus chinensis</name>
    <name type="common">Chinese yew</name>
    <name type="synonym">Taxus wallichiana var. chinensis</name>
    <dbReference type="NCBI Taxonomy" id="29808"/>
    <lineage>
        <taxon>Eukaryota</taxon>
        <taxon>Viridiplantae</taxon>
        <taxon>Streptophyta</taxon>
        <taxon>Embryophyta</taxon>
        <taxon>Tracheophyta</taxon>
        <taxon>Spermatophyta</taxon>
        <taxon>Pinopsida</taxon>
        <taxon>Pinidae</taxon>
        <taxon>Conifers II</taxon>
        <taxon>Cupressales</taxon>
        <taxon>Taxaceae</taxon>
        <taxon>Taxus</taxon>
    </lineage>
</organism>
<gene>
    <name evidence="2" type="ORF">KI387_040742</name>
</gene>
<comment type="caution">
    <text evidence="2">The sequence shown here is derived from an EMBL/GenBank/DDBJ whole genome shotgun (WGS) entry which is preliminary data.</text>
</comment>
<feature type="region of interest" description="Disordered" evidence="1">
    <location>
        <begin position="86"/>
        <end position="138"/>
    </location>
</feature>
<name>A0AA38C336_TAXCH</name>
<evidence type="ECO:0000256" key="1">
    <source>
        <dbReference type="SAM" id="MobiDB-lite"/>
    </source>
</evidence>
<feature type="compositionally biased region" description="Basic and acidic residues" evidence="1">
    <location>
        <begin position="111"/>
        <end position="120"/>
    </location>
</feature>
<reference evidence="2 3" key="1">
    <citation type="journal article" date="2021" name="Nat. Plants">
        <title>The Taxus genome provides insights into paclitaxel biosynthesis.</title>
        <authorList>
            <person name="Xiong X."/>
            <person name="Gou J."/>
            <person name="Liao Q."/>
            <person name="Li Y."/>
            <person name="Zhou Q."/>
            <person name="Bi G."/>
            <person name="Li C."/>
            <person name="Du R."/>
            <person name="Wang X."/>
            <person name="Sun T."/>
            <person name="Guo L."/>
            <person name="Liang H."/>
            <person name="Lu P."/>
            <person name="Wu Y."/>
            <person name="Zhang Z."/>
            <person name="Ro D.K."/>
            <person name="Shang Y."/>
            <person name="Huang S."/>
            <person name="Yan J."/>
        </authorList>
    </citation>
    <scope>NUCLEOTIDE SEQUENCE [LARGE SCALE GENOMIC DNA]</scope>
    <source>
        <strain evidence="2">Ta-2019</strain>
    </source>
</reference>
<accession>A0AA38C336</accession>
<evidence type="ECO:0000313" key="3">
    <source>
        <dbReference type="Proteomes" id="UP000824469"/>
    </source>
</evidence>
<dbReference type="Proteomes" id="UP000824469">
    <property type="component" value="Unassembled WGS sequence"/>
</dbReference>
<feature type="non-terminal residue" evidence="2">
    <location>
        <position position="138"/>
    </location>
</feature>
<dbReference type="EMBL" id="JAHRHJ020000443">
    <property type="protein sequence ID" value="KAH9294051.1"/>
    <property type="molecule type" value="Genomic_DNA"/>
</dbReference>
<protein>
    <submittedName>
        <fullName evidence="2">Uncharacterized protein</fullName>
    </submittedName>
</protein>
<sequence length="138" mass="15402">MNRGERPRAIVSCCSRFRRIDPVVDTGKTQPDDVCWLVVGGLSVPGALPPLISRWLYMGPIISFLALSQQRERSLSICLAQVEFPRRNPQPDLGEESDDSAAVRNGVSRPVDLRNLEFRRKGAIHTKRRAPLPPSPFA</sequence>
<keyword evidence="3" id="KW-1185">Reference proteome</keyword>
<feature type="compositionally biased region" description="Basic residues" evidence="1">
    <location>
        <begin position="121"/>
        <end position="130"/>
    </location>
</feature>
<evidence type="ECO:0000313" key="2">
    <source>
        <dbReference type="EMBL" id="KAH9294051.1"/>
    </source>
</evidence>